<dbReference type="RefSeq" id="WP_021590156.1">
    <property type="nucleotide sequence ID" value="NZ_AWEY01000032.1"/>
</dbReference>
<dbReference type="InterPro" id="IPR011050">
    <property type="entry name" value="Pectin_lyase_fold/virulence"/>
</dbReference>
<dbReference type="EMBL" id="AWEY01000032">
    <property type="protein sequence ID" value="ERK39021.1"/>
    <property type="molecule type" value="Genomic_DNA"/>
</dbReference>
<evidence type="ECO:0000256" key="1">
    <source>
        <dbReference type="ARBA" id="ARBA00008834"/>
    </source>
</evidence>
<dbReference type="GO" id="GO:0016829">
    <property type="term" value="F:lyase activity"/>
    <property type="evidence" value="ECO:0007669"/>
    <property type="project" value="UniProtKB-KW"/>
</dbReference>
<dbReference type="InterPro" id="IPR012334">
    <property type="entry name" value="Pectin_lyas_fold"/>
</dbReference>
<evidence type="ECO:0000313" key="5">
    <source>
        <dbReference type="EMBL" id="ERK39021.1"/>
    </source>
</evidence>
<evidence type="ECO:0000256" key="3">
    <source>
        <dbReference type="ARBA" id="ARBA00023295"/>
    </source>
</evidence>
<dbReference type="GO" id="GO:0004650">
    <property type="term" value="F:polygalacturonase activity"/>
    <property type="evidence" value="ECO:0007669"/>
    <property type="project" value="InterPro"/>
</dbReference>
<dbReference type="PANTHER" id="PTHR31339">
    <property type="entry name" value="PECTIN LYASE-RELATED"/>
    <property type="match status" value="1"/>
</dbReference>
<keyword evidence="3 4" id="KW-0326">Glycosidase</keyword>
<keyword evidence="2 4" id="KW-0378">Hydrolase</keyword>
<keyword evidence="5" id="KW-0456">Lyase</keyword>
<dbReference type="GO" id="GO:0005975">
    <property type="term" value="P:carbohydrate metabolic process"/>
    <property type="evidence" value="ECO:0007669"/>
    <property type="project" value="InterPro"/>
</dbReference>
<comment type="caution">
    <text evidence="5">The sequence shown here is derived from an EMBL/GenBank/DDBJ whole genome shotgun (WGS) entry which is preliminary data.</text>
</comment>
<dbReference type="InterPro" id="IPR000743">
    <property type="entry name" value="Glyco_hydro_28"/>
</dbReference>
<keyword evidence="6" id="KW-1185">Reference proteome</keyword>
<organism evidence="5 6">
    <name type="scientific">Segatella baroniae F0067</name>
    <dbReference type="NCBI Taxonomy" id="1115809"/>
    <lineage>
        <taxon>Bacteria</taxon>
        <taxon>Pseudomonadati</taxon>
        <taxon>Bacteroidota</taxon>
        <taxon>Bacteroidia</taxon>
        <taxon>Bacteroidales</taxon>
        <taxon>Prevotellaceae</taxon>
        <taxon>Segatella</taxon>
    </lineage>
</organism>
<proteinExistence type="inferred from homology"/>
<protein>
    <submittedName>
        <fullName evidence="5">Pectate lyase family protein</fullName>
    </submittedName>
</protein>
<reference evidence="5 6" key="1">
    <citation type="submission" date="2013-08" db="EMBL/GenBank/DDBJ databases">
        <authorList>
            <person name="Durkin A.S."/>
            <person name="Haft D.R."/>
            <person name="McCorrison J."/>
            <person name="Torralba M."/>
            <person name="Gillis M."/>
            <person name="Haft D.H."/>
            <person name="Methe B."/>
            <person name="Sutton G."/>
            <person name="Nelson K.E."/>
        </authorList>
    </citation>
    <scope>NUCLEOTIDE SEQUENCE [LARGE SCALE GENOMIC DNA]</scope>
    <source>
        <strain evidence="5 6">F0067</strain>
    </source>
</reference>
<evidence type="ECO:0000256" key="4">
    <source>
        <dbReference type="RuleBase" id="RU361169"/>
    </source>
</evidence>
<dbReference type="Gene3D" id="2.160.20.10">
    <property type="entry name" value="Single-stranded right-handed beta-helix, Pectin lyase-like"/>
    <property type="match status" value="1"/>
</dbReference>
<gene>
    <name evidence="5" type="ORF">HMPREF9135_0721</name>
</gene>
<evidence type="ECO:0000313" key="6">
    <source>
        <dbReference type="Proteomes" id="UP000016648"/>
    </source>
</evidence>
<dbReference type="AlphaFoldDB" id="U2P4E8"/>
<dbReference type="PATRIC" id="fig|1115809.3.peg.1732"/>
<dbReference type="Proteomes" id="UP000016648">
    <property type="component" value="Unassembled WGS sequence"/>
</dbReference>
<sequence>MALFLSIIFSILNFGAVSGDATDNAAAIDRAITACARHGGGVVSVPEGVFQTGTIRLQSNVTLRLEQGAVLRGVDNLAAYASLQTAHDLSKYESGRGSVNFNSASDPEWSKAMIQCIDIRNAGIEGPGTIDGRHVENERGEEHMRGPHTILIVNGEKLRFKDFQVTRSANYAILAYDIRDCKFNRLTINEGWDGIHIRGCEQVEISHCKMHTGDDAIAGGYWNRIKIHHNVLNSSCNGVRMIMPSTNMEIAHCDIYGPGLHKHRTSGKTTSDAAISLEPGGWGPAPGLLDNIHIHHIRATRVLTPLSVTLSDDNRAGTIRIDHVTARDITRMALSVKSWGKAPTRRVSIQNVQLTFDGIDDPKLPEWFKNRPTDQWPVFPCWGMYFRNVDEVDLKNVLLSFNGKDYRQAIMFDHVGKTKQRKVSFKAIRFQ</sequence>
<dbReference type="SUPFAM" id="SSF51126">
    <property type="entry name" value="Pectin lyase-like"/>
    <property type="match status" value="1"/>
</dbReference>
<comment type="similarity">
    <text evidence="1 4">Belongs to the glycosyl hydrolase 28 family.</text>
</comment>
<name>U2P4E8_9BACT</name>
<accession>U2P4E8</accession>
<evidence type="ECO:0000256" key="2">
    <source>
        <dbReference type="ARBA" id="ARBA00022801"/>
    </source>
</evidence>
<dbReference type="InterPro" id="IPR051801">
    <property type="entry name" value="GH28_Enzymes"/>
</dbReference>
<dbReference type="PANTHER" id="PTHR31339:SF9">
    <property type="entry name" value="PLASMIN AND FIBRONECTIN-BINDING PROTEIN A"/>
    <property type="match status" value="1"/>
</dbReference>
<dbReference type="Pfam" id="PF00295">
    <property type="entry name" value="Glyco_hydro_28"/>
    <property type="match status" value="1"/>
</dbReference>